<dbReference type="Pfam" id="PF13578">
    <property type="entry name" value="Methyltransf_24"/>
    <property type="match status" value="1"/>
</dbReference>
<sequence>MKDRLHRRNAAIASSLAAIVKPAAYFIIILLTYALGYLSSSSSHHHHPPLRRRFPPPSLLLLQTPPDLNQFRIKTRCSPPIPHQHVRSTILQSVFNGKSPFIDFPHPHIAHLLHPKKIKGWGSNGAVFRNLVTQVKPRTIIEVGSFLGASATHMADLTRQLGLNTQILCVDDFRGWPGFLDRFKDLTMVNGDVSLLYQFMQNVVSMNASDSIIPLPFSTGSVLDSLCEWGVYGDLIEVDAGHDFNSAWSDINRAYRILRPGGVLFGHDYFLSADNRGVRRAVNLFAQINGFKVKVDGQHWVLVSR</sequence>
<name>A0ABM3LD46_CUCME</name>
<organism evidence="2 3">
    <name type="scientific">Cucumis melo</name>
    <name type="common">Muskmelon</name>
    <dbReference type="NCBI Taxonomy" id="3656"/>
    <lineage>
        <taxon>Eukaryota</taxon>
        <taxon>Viridiplantae</taxon>
        <taxon>Streptophyta</taxon>
        <taxon>Embryophyta</taxon>
        <taxon>Tracheophyta</taxon>
        <taxon>Spermatophyta</taxon>
        <taxon>Magnoliopsida</taxon>
        <taxon>eudicotyledons</taxon>
        <taxon>Gunneridae</taxon>
        <taxon>Pentapetalae</taxon>
        <taxon>rosids</taxon>
        <taxon>fabids</taxon>
        <taxon>Cucurbitales</taxon>
        <taxon>Cucurbitaceae</taxon>
        <taxon>Benincaseae</taxon>
        <taxon>Cucumis</taxon>
    </lineage>
</organism>
<keyword evidence="1" id="KW-0472">Membrane</keyword>
<keyword evidence="2" id="KW-1185">Reference proteome</keyword>
<dbReference type="RefSeq" id="XP_050947960.1">
    <property type="nucleotide sequence ID" value="XM_051092003.1"/>
</dbReference>
<dbReference type="Gene3D" id="3.40.50.150">
    <property type="entry name" value="Vaccinia Virus protein VP39"/>
    <property type="match status" value="1"/>
</dbReference>
<evidence type="ECO:0000313" key="2">
    <source>
        <dbReference type="Proteomes" id="UP001652600"/>
    </source>
</evidence>
<protein>
    <submittedName>
        <fullName evidence="3">LOW QUALITY PROTEIN: uncharacterized protein LOC103498788</fullName>
    </submittedName>
</protein>
<feature type="transmembrane region" description="Helical" evidence="1">
    <location>
        <begin position="12"/>
        <end position="38"/>
    </location>
</feature>
<dbReference type="SUPFAM" id="SSF53335">
    <property type="entry name" value="S-adenosyl-L-methionine-dependent methyltransferases"/>
    <property type="match status" value="1"/>
</dbReference>
<evidence type="ECO:0000313" key="3">
    <source>
        <dbReference type="RefSeq" id="XP_050947960.1"/>
    </source>
</evidence>
<accession>A0ABM3LD46</accession>
<keyword evidence="1" id="KW-1133">Transmembrane helix</keyword>
<proteinExistence type="predicted"/>
<dbReference type="PANTHER" id="PTHR37909:SF1">
    <property type="entry name" value="S-ADENOSYL-L-METHIONINE-DEPENDENT METHYLTRANSFERASES SUPERFAMILY PROTEIN"/>
    <property type="match status" value="1"/>
</dbReference>
<dbReference type="GeneID" id="103498788"/>
<keyword evidence="1" id="KW-0812">Transmembrane</keyword>
<dbReference type="Proteomes" id="UP001652600">
    <property type="component" value="Chromosome 11"/>
</dbReference>
<evidence type="ECO:0000256" key="1">
    <source>
        <dbReference type="SAM" id="Phobius"/>
    </source>
</evidence>
<reference evidence="3" key="1">
    <citation type="submission" date="2025-08" db="UniProtKB">
        <authorList>
            <consortium name="RefSeq"/>
        </authorList>
    </citation>
    <scope>IDENTIFICATION</scope>
    <source>
        <tissue evidence="3">Stem</tissue>
    </source>
</reference>
<dbReference type="PANTHER" id="PTHR37909">
    <property type="entry name" value="S-ADENOSYL-L-METHIONINE-DEPENDENT METHYLTRANSFERASES SUPERFAMILY PROTEIN"/>
    <property type="match status" value="1"/>
</dbReference>
<gene>
    <name evidence="3" type="primary">LOC103498788</name>
</gene>
<dbReference type="InterPro" id="IPR029063">
    <property type="entry name" value="SAM-dependent_MTases_sf"/>
</dbReference>